<evidence type="ECO:0000313" key="2">
    <source>
        <dbReference type="Proteomes" id="UP000037977"/>
    </source>
</evidence>
<dbReference type="AlphaFoldDB" id="A0A0M9DIU8"/>
<keyword evidence="2" id="KW-1185">Reference proteome</keyword>
<proteinExistence type="predicted"/>
<reference evidence="1 2" key="1">
    <citation type="submission" date="2015-07" db="EMBL/GenBank/DDBJ databases">
        <title>Genome sequencing project for genomic taxonomy and phylogenomics of Bacillus-like bacteria.</title>
        <authorList>
            <person name="Liu B."/>
            <person name="Wang J."/>
            <person name="Zhu Y."/>
            <person name="Liu G."/>
            <person name="Chen Q."/>
            <person name="Chen Z."/>
            <person name="Che J."/>
            <person name="Ge C."/>
            <person name="Shi H."/>
            <person name="Pan Z."/>
            <person name="Liu X."/>
        </authorList>
    </citation>
    <scope>NUCLEOTIDE SEQUENCE [LARGE SCALE GENOMIC DNA]</scope>
    <source>
        <strain evidence="1 2">DSM 54</strain>
    </source>
</reference>
<protein>
    <submittedName>
        <fullName evidence="1">Uncharacterized protein</fullName>
    </submittedName>
</protein>
<dbReference type="PATRIC" id="fig|33935.3.peg.2653"/>
<dbReference type="STRING" id="33935.ADM90_19165"/>
<evidence type="ECO:0000313" key="1">
    <source>
        <dbReference type="EMBL" id="KOY81260.1"/>
    </source>
</evidence>
<name>A0A0M9DIU8_9BACI</name>
<accession>A0A0M9DIU8</accession>
<comment type="caution">
    <text evidence="1">The sequence shown here is derived from an EMBL/GenBank/DDBJ whole genome shotgun (WGS) entry which is preliminary data.</text>
</comment>
<organism evidence="1 2">
    <name type="scientific">Lysinibacillus macroides</name>
    <dbReference type="NCBI Taxonomy" id="33935"/>
    <lineage>
        <taxon>Bacteria</taxon>
        <taxon>Bacillati</taxon>
        <taxon>Bacillota</taxon>
        <taxon>Bacilli</taxon>
        <taxon>Bacillales</taxon>
        <taxon>Bacillaceae</taxon>
        <taxon>Lysinibacillus</taxon>
    </lineage>
</organism>
<gene>
    <name evidence="1" type="ORF">ADM90_19165</name>
</gene>
<dbReference type="RefSeq" id="WP_053996505.1">
    <property type="nucleotide sequence ID" value="NZ_CP065643.1"/>
</dbReference>
<dbReference type="EMBL" id="LGCI01000010">
    <property type="protein sequence ID" value="KOY81260.1"/>
    <property type="molecule type" value="Genomic_DNA"/>
</dbReference>
<sequence>MRDIKPWEVNKIFNEALETIAVSQVKKFYPSYIAKMTELPLGVVINKLEELEEQEALKIKHEFLCEECCRSILTVNKNDFFDPEVTCLYCGTENNFDPLDAIPIIELDDGYRESFSKKKPLKRELMLV</sequence>
<dbReference type="Proteomes" id="UP000037977">
    <property type="component" value="Unassembled WGS sequence"/>
</dbReference>
<dbReference type="OrthoDB" id="2733695at2"/>